<keyword evidence="6" id="KW-0479">Metal-binding</keyword>
<dbReference type="PANTHER" id="PTHR39188">
    <property type="entry name" value="MEMBRANE-ASSOCIATED ZINC METALLOPROTEASE M50B"/>
    <property type="match status" value="1"/>
</dbReference>
<evidence type="ECO:0000256" key="7">
    <source>
        <dbReference type="ARBA" id="ARBA00022801"/>
    </source>
</evidence>
<keyword evidence="10" id="KW-0482">Metalloprotease</keyword>
<keyword evidence="15" id="KW-1185">Reference proteome</keyword>
<name>A0A6I6IX96_9RHOB</name>
<reference evidence="15" key="1">
    <citation type="submission" date="2018-12" db="EMBL/GenBank/DDBJ databases">
        <title>Complete genome sequence of Roseovarius sp. MME-070.</title>
        <authorList>
            <person name="Nam Y.-D."/>
            <person name="Kang J."/>
            <person name="Chung W.-H."/>
            <person name="Park Y.S."/>
        </authorList>
    </citation>
    <scope>NUCLEOTIDE SEQUENCE [LARGE SCALE GENOMIC DNA]</scope>
    <source>
        <strain evidence="15">MME-070</strain>
    </source>
</reference>
<keyword evidence="5 12" id="KW-0812">Transmembrane</keyword>
<evidence type="ECO:0000256" key="4">
    <source>
        <dbReference type="ARBA" id="ARBA00022670"/>
    </source>
</evidence>
<dbReference type="Pfam" id="PF02163">
    <property type="entry name" value="Peptidase_M50"/>
    <property type="match status" value="2"/>
</dbReference>
<dbReference type="PANTHER" id="PTHR39188:SF3">
    <property type="entry name" value="STAGE IV SPORULATION PROTEIN FB"/>
    <property type="match status" value="1"/>
</dbReference>
<evidence type="ECO:0000313" key="14">
    <source>
        <dbReference type="EMBL" id="QGX97258.1"/>
    </source>
</evidence>
<dbReference type="InterPro" id="IPR008915">
    <property type="entry name" value="Peptidase_M50"/>
</dbReference>
<keyword evidence="8" id="KW-0862">Zinc</keyword>
<dbReference type="AlphaFoldDB" id="A0A6I6IX96"/>
<evidence type="ECO:0000256" key="6">
    <source>
        <dbReference type="ARBA" id="ARBA00022723"/>
    </source>
</evidence>
<comment type="subcellular location">
    <subcellularLocation>
        <location evidence="2">Membrane</location>
        <topology evidence="2">Multi-pass membrane protein</topology>
    </subcellularLocation>
</comment>
<dbReference type="GO" id="GO:0006508">
    <property type="term" value="P:proteolysis"/>
    <property type="evidence" value="ECO:0007669"/>
    <property type="project" value="UniProtKB-KW"/>
</dbReference>
<feature type="domain" description="Peptidase M50" evidence="13">
    <location>
        <begin position="88"/>
        <end position="157"/>
    </location>
</feature>
<evidence type="ECO:0000256" key="12">
    <source>
        <dbReference type="SAM" id="Phobius"/>
    </source>
</evidence>
<gene>
    <name evidence="14" type="ORF">EI983_02790</name>
</gene>
<feature type="domain" description="Peptidase M50" evidence="13">
    <location>
        <begin position="185"/>
        <end position="243"/>
    </location>
</feature>
<dbReference type="GO" id="GO:0016020">
    <property type="term" value="C:membrane"/>
    <property type="evidence" value="ECO:0007669"/>
    <property type="project" value="UniProtKB-SubCell"/>
</dbReference>
<evidence type="ECO:0000256" key="8">
    <source>
        <dbReference type="ARBA" id="ARBA00022833"/>
    </source>
</evidence>
<feature type="transmembrane region" description="Helical" evidence="12">
    <location>
        <begin position="192"/>
        <end position="212"/>
    </location>
</feature>
<evidence type="ECO:0000256" key="2">
    <source>
        <dbReference type="ARBA" id="ARBA00004141"/>
    </source>
</evidence>
<evidence type="ECO:0000256" key="10">
    <source>
        <dbReference type="ARBA" id="ARBA00023049"/>
    </source>
</evidence>
<keyword evidence="11 12" id="KW-0472">Membrane</keyword>
<accession>A0A6I6IX96</accession>
<evidence type="ECO:0000256" key="5">
    <source>
        <dbReference type="ARBA" id="ARBA00022692"/>
    </source>
</evidence>
<dbReference type="GO" id="GO:0008237">
    <property type="term" value="F:metallopeptidase activity"/>
    <property type="evidence" value="ECO:0007669"/>
    <property type="project" value="UniProtKB-KW"/>
</dbReference>
<protein>
    <recommendedName>
        <fullName evidence="13">Peptidase M50 domain-containing protein</fullName>
    </recommendedName>
</protein>
<feature type="transmembrane region" description="Helical" evidence="12">
    <location>
        <begin position="233"/>
        <end position="251"/>
    </location>
</feature>
<feature type="transmembrane region" description="Helical" evidence="12">
    <location>
        <begin position="66"/>
        <end position="97"/>
    </location>
</feature>
<keyword evidence="7" id="KW-0378">Hydrolase</keyword>
<dbReference type="GO" id="GO:0046872">
    <property type="term" value="F:metal ion binding"/>
    <property type="evidence" value="ECO:0007669"/>
    <property type="project" value="UniProtKB-KW"/>
</dbReference>
<dbReference type="EMBL" id="CP034348">
    <property type="protein sequence ID" value="QGX97258.1"/>
    <property type="molecule type" value="Genomic_DNA"/>
</dbReference>
<evidence type="ECO:0000313" key="15">
    <source>
        <dbReference type="Proteomes" id="UP000428330"/>
    </source>
</evidence>
<keyword evidence="4" id="KW-0645">Protease</keyword>
<proteinExistence type="inferred from homology"/>
<feature type="transmembrane region" description="Helical" evidence="12">
    <location>
        <begin position="138"/>
        <end position="162"/>
    </location>
</feature>
<dbReference type="Proteomes" id="UP000428330">
    <property type="component" value="Chromosome"/>
</dbReference>
<comment type="cofactor">
    <cofactor evidence="1">
        <name>Zn(2+)</name>
        <dbReference type="ChEBI" id="CHEBI:29105"/>
    </cofactor>
</comment>
<sequence>MPAPVRITILFMPQFRYPFALGGPYGYNSDHKTHDQYSLQIMFQDSTPVFEFRGPLGIPVQIGSSLALLVAFYLFVAGANLFSALIIVMMLLAAIFLHELGHAWASEVQGVPVRRIVLYGGGGFCENKRSATAYEQEFIVVMGPIVNLALWALCSLGAYWLWEGIIADGSFVQIGRNAPIDPRITLAQHLELFAMINGFLAVFNLIPVQPLDGGKLLHLILLRLTHAEAAMKITGRIGLILSVLWIPGLIFFYGMGWWILFFIPSIPLHFAMARGRLA</sequence>
<evidence type="ECO:0000256" key="11">
    <source>
        <dbReference type="ARBA" id="ARBA00023136"/>
    </source>
</evidence>
<evidence type="ECO:0000256" key="9">
    <source>
        <dbReference type="ARBA" id="ARBA00022989"/>
    </source>
</evidence>
<organism evidence="14 15">
    <name type="scientific">Roseovarius faecimaris</name>
    <dbReference type="NCBI Taxonomy" id="2494550"/>
    <lineage>
        <taxon>Bacteria</taxon>
        <taxon>Pseudomonadati</taxon>
        <taxon>Pseudomonadota</taxon>
        <taxon>Alphaproteobacteria</taxon>
        <taxon>Rhodobacterales</taxon>
        <taxon>Roseobacteraceae</taxon>
        <taxon>Roseovarius</taxon>
    </lineage>
</organism>
<evidence type="ECO:0000259" key="13">
    <source>
        <dbReference type="Pfam" id="PF02163"/>
    </source>
</evidence>
<dbReference type="KEGG" id="rom:EI983_02790"/>
<keyword evidence="9 12" id="KW-1133">Transmembrane helix</keyword>
<evidence type="ECO:0000256" key="1">
    <source>
        <dbReference type="ARBA" id="ARBA00001947"/>
    </source>
</evidence>
<comment type="similarity">
    <text evidence="3">Belongs to the peptidase M50B family.</text>
</comment>
<evidence type="ECO:0000256" key="3">
    <source>
        <dbReference type="ARBA" id="ARBA00007931"/>
    </source>
</evidence>